<dbReference type="Proteomes" id="UP000283387">
    <property type="component" value="Unassembled WGS sequence"/>
</dbReference>
<dbReference type="EMBL" id="RAPN01000006">
    <property type="protein sequence ID" value="RKD85110.1"/>
    <property type="molecule type" value="Genomic_DNA"/>
</dbReference>
<dbReference type="OrthoDB" id="1117424at2"/>
<accession>A0A419VUA8</accession>
<reference evidence="2 3" key="1">
    <citation type="submission" date="2018-09" db="EMBL/GenBank/DDBJ databases">
        <title>Genomic Encyclopedia of Archaeal and Bacterial Type Strains, Phase II (KMG-II): from individual species to whole genera.</title>
        <authorList>
            <person name="Goeker M."/>
        </authorList>
    </citation>
    <scope>NUCLEOTIDE SEQUENCE [LARGE SCALE GENOMIC DNA]</scope>
    <source>
        <strain evidence="2 3">DSM 27148</strain>
    </source>
</reference>
<proteinExistence type="predicted"/>
<feature type="chain" id="PRO_5019374805" description="DUF1579 domain-containing protein" evidence="1">
    <location>
        <begin position="26"/>
        <end position="174"/>
    </location>
</feature>
<feature type="signal peptide" evidence="1">
    <location>
        <begin position="1"/>
        <end position="25"/>
    </location>
</feature>
<keyword evidence="1" id="KW-0732">Signal</keyword>
<dbReference type="AlphaFoldDB" id="A0A419VUA8"/>
<dbReference type="RefSeq" id="WP_147377317.1">
    <property type="nucleotide sequence ID" value="NZ_RAPN01000006.1"/>
</dbReference>
<keyword evidence="3" id="KW-1185">Reference proteome</keyword>
<comment type="caution">
    <text evidence="2">The sequence shown here is derived from an EMBL/GenBank/DDBJ whole genome shotgun (WGS) entry which is preliminary data.</text>
</comment>
<evidence type="ECO:0000313" key="2">
    <source>
        <dbReference type="EMBL" id="RKD85110.1"/>
    </source>
</evidence>
<evidence type="ECO:0000313" key="3">
    <source>
        <dbReference type="Proteomes" id="UP000283387"/>
    </source>
</evidence>
<evidence type="ECO:0000256" key="1">
    <source>
        <dbReference type="SAM" id="SignalP"/>
    </source>
</evidence>
<evidence type="ECO:0008006" key="4">
    <source>
        <dbReference type="Google" id="ProtNLM"/>
    </source>
</evidence>
<name>A0A419VUA8_9BACT</name>
<organism evidence="2 3">
    <name type="scientific">Mangrovibacterium diazotrophicum</name>
    <dbReference type="NCBI Taxonomy" id="1261403"/>
    <lineage>
        <taxon>Bacteria</taxon>
        <taxon>Pseudomonadati</taxon>
        <taxon>Bacteroidota</taxon>
        <taxon>Bacteroidia</taxon>
        <taxon>Marinilabiliales</taxon>
        <taxon>Prolixibacteraceae</taxon>
        <taxon>Mangrovibacterium</taxon>
    </lineage>
</organism>
<sequence length="174" mass="19384">MKKLITLSILILIALAGSGQSNTFARLSFLFGDWQGTGSGFGNNQSTITASYKPVMDGSFIEVNHDSRFQPTSQNPNGEHHTDQGMISFDKARKVIVFRQFNNEGYINQYVLVDSLSTTDFLVFQTENIENFVPGGSARWTIEKKSDSEIETNFYVTFPGRDAACFGTNKLSKQ</sequence>
<protein>
    <recommendedName>
        <fullName evidence="4">DUF1579 domain-containing protein</fullName>
    </recommendedName>
</protein>
<gene>
    <name evidence="2" type="ORF">BC643_4629</name>
</gene>